<reference evidence="6 7" key="1">
    <citation type="submission" date="2011-02" db="EMBL/GenBank/DDBJ databases">
        <title>The Genome Sequence of Mortierella verticillata NRRL 6337.</title>
        <authorList>
            <consortium name="The Broad Institute Genome Sequencing Platform"/>
            <person name="Russ C."/>
            <person name="Cuomo C."/>
            <person name="Burger G."/>
            <person name="Gray M.W."/>
            <person name="Holland P.W.H."/>
            <person name="King N."/>
            <person name="Lang F.B.F."/>
            <person name="Roger A.J."/>
            <person name="Ruiz-Trillo I."/>
            <person name="Young S.K."/>
            <person name="Zeng Q."/>
            <person name="Gargeya S."/>
            <person name="Alvarado L."/>
            <person name="Berlin A."/>
            <person name="Chapman S.B."/>
            <person name="Chen Z."/>
            <person name="Freedman E."/>
            <person name="Gellesch M."/>
            <person name="Goldberg J."/>
            <person name="Griggs A."/>
            <person name="Gujja S."/>
            <person name="Heilman E."/>
            <person name="Heiman D."/>
            <person name="Howarth C."/>
            <person name="Mehta T."/>
            <person name="Neiman D."/>
            <person name="Pearson M."/>
            <person name="Roberts A."/>
            <person name="Saif S."/>
            <person name="Shea T."/>
            <person name="Shenoy N."/>
            <person name="Sisk P."/>
            <person name="Stolte C."/>
            <person name="Sykes S."/>
            <person name="White J."/>
            <person name="Yandava C."/>
            <person name="Haas B."/>
            <person name="Nusbaum C."/>
            <person name="Birren B."/>
        </authorList>
    </citation>
    <scope>NUCLEOTIDE SEQUENCE [LARGE SCALE GENOMIC DNA]</scope>
    <source>
        <strain evidence="6 7">NRRL 6337</strain>
    </source>
</reference>
<keyword evidence="4" id="KW-0472">Membrane</keyword>
<feature type="region of interest" description="Disordered" evidence="3">
    <location>
        <begin position="521"/>
        <end position="582"/>
    </location>
</feature>
<dbReference type="EMBL" id="KN042429">
    <property type="protein sequence ID" value="KFH63122.1"/>
    <property type="molecule type" value="Genomic_DNA"/>
</dbReference>
<organism evidence="6 7">
    <name type="scientific">Podila verticillata NRRL 6337</name>
    <dbReference type="NCBI Taxonomy" id="1069443"/>
    <lineage>
        <taxon>Eukaryota</taxon>
        <taxon>Fungi</taxon>
        <taxon>Fungi incertae sedis</taxon>
        <taxon>Mucoromycota</taxon>
        <taxon>Mortierellomycotina</taxon>
        <taxon>Mortierellomycetes</taxon>
        <taxon>Mortierellales</taxon>
        <taxon>Mortierellaceae</taxon>
        <taxon>Podila</taxon>
    </lineage>
</organism>
<dbReference type="AlphaFoldDB" id="A0A086TME5"/>
<feature type="region of interest" description="Disordered" evidence="3">
    <location>
        <begin position="330"/>
        <end position="371"/>
    </location>
</feature>
<accession>A0A086TME5</accession>
<evidence type="ECO:0000256" key="2">
    <source>
        <dbReference type="ARBA" id="ARBA00022737"/>
    </source>
</evidence>
<keyword evidence="1" id="KW-0880">Kelch repeat</keyword>
<dbReference type="Gene3D" id="2.120.10.80">
    <property type="entry name" value="Kelch-type beta propeller"/>
    <property type="match status" value="1"/>
</dbReference>
<dbReference type="Pfam" id="PF24681">
    <property type="entry name" value="Kelch_KLHDC2_KLHL20_DRC7"/>
    <property type="match status" value="1"/>
</dbReference>
<sequence>MHPSSHFHTKLLVFLLCTLFSLHITPTVHAQAFVPVTTYNSASVFIEGKAFYIQSGISSAAKTLQAFSIDLSKSWNVTNPLYTKMQDGIFSEATPNALLSDGESWFLVANTTHSATYNVRTGAITYKASTFAFNTSPGLRAATDPEKDNIIIPNGAGTLPSATAVLNGRSDTSYLTLAFTEIPPYGYSIAWSASAKTAFFVGGLTGGLPPPFFGRWVNSVNGTWQRINTAEDPSGRDMACMVPAYNGTKLILYGGRTNTTTLSDIYVYDVLASKWTQGSPGGLPHARSSHACAVSGDYFIGWGGVQMAVVLPSQYTSVYNLVTNTWVDRYEAPPSKPTTSAPKPTATTMTSSGSTSSPSVPTSTSEPDPQRSRAFERYGIPIIAVVAVAVAAGLLFWLYRRNKAKKNMAPLPSRAIIPLDRQYDNDKNNNYIPPPNSSSPHFPKPPLAYNTKQEFQQHAATYTAPLYSNNGHSPESACRQPQGNEVQAHELLLKEYEGRRQRQLEEQRDLEQRIERHRTELQMIKDQQRESSSTQGSTPSLDRRGPQYWSMGSSGDRELPDAGWSQPQQTRGAQLYRQSRLG</sequence>
<dbReference type="InterPro" id="IPR006652">
    <property type="entry name" value="Kelch_1"/>
</dbReference>
<dbReference type="Proteomes" id="UP000243308">
    <property type="component" value="Unassembled WGS sequence"/>
</dbReference>
<evidence type="ECO:0000256" key="1">
    <source>
        <dbReference type="ARBA" id="ARBA00022441"/>
    </source>
</evidence>
<keyword evidence="5" id="KW-0732">Signal</keyword>
<dbReference type="OrthoDB" id="432528at2759"/>
<name>A0A086TME5_9FUNG</name>
<protein>
    <submittedName>
        <fullName evidence="6">Uncharacterized protein</fullName>
    </submittedName>
</protein>
<feature type="compositionally biased region" description="Polar residues" evidence="3">
    <location>
        <begin position="530"/>
        <end position="540"/>
    </location>
</feature>
<dbReference type="SMART" id="SM00612">
    <property type="entry name" value="Kelch"/>
    <property type="match status" value="1"/>
</dbReference>
<keyword evidence="2" id="KW-0677">Repeat</keyword>
<keyword evidence="7" id="KW-1185">Reference proteome</keyword>
<feature type="compositionally biased region" description="Pro residues" evidence="3">
    <location>
        <begin position="432"/>
        <end position="446"/>
    </location>
</feature>
<evidence type="ECO:0000256" key="5">
    <source>
        <dbReference type="SAM" id="SignalP"/>
    </source>
</evidence>
<feature type="region of interest" description="Disordered" evidence="3">
    <location>
        <begin position="425"/>
        <end position="448"/>
    </location>
</feature>
<proteinExistence type="predicted"/>
<evidence type="ECO:0000256" key="4">
    <source>
        <dbReference type="SAM" id="Phobius"/>
    </source>
</evidence>
<dbReference type="InterPro" id="IPR015915">
    <property type="entry name" value="Kelch-typ_b-propeller"/>
</dbReference>
<evidence type="ECO:0000313" key="6">
    <source>
        <dbReference type="EMBL" id="KFH63122.1"/>
    </source>
</evidence>
<dbReference type="InterPro" id="IPR011043">
    <property type="entry name" value="Gal_Oxase/kelch_b-propeller"/>
</dbReference>
<evidence type="ECO:0000313" key="7">
    <source>
        <dbReference type="Proteomes" id="UP000243308"/>
    </source>
</evidence>
<keyword evidence="4" id="KW-0812">Transmembrane</keyword>
<feature type="transmembrane region" description="Helical" evidence="4">
    <location>
        <begin position="378"/>
        <end position="399"/>
    </location>
</feature>
<feature type="compositionally biased region" description="Low complexity" evidence="3">
    <location>
        <begin position="337"/>
        <end position="367"/>
    </location>
</feature>
<keyword evidence="4" id="KW-1133">Transmembrane helix</keyword>
<dbReference type="PANTHER" id="PTHR46093:SF18">
    <property type="entry name" value="FIBRONECTIN TYPE-III DOMAIN-CONTAINING PROTEIN"/>
    <property type="match status" value="1"/>
</dbReference>
<feature type="signal peptide" evidence="5">
    <location>
        <begin position="1"/>
        <end position="30"/>
    </location>
</feature>
<feature type="chain" id="PRO_5001816090" evidence="5">
    <location>
        <begin position="31"/>
        <end position="582"/>
    </location>
</feature>
<dbReference type="SUPFAM" id="SSF50965">
    <property type="entry name" value="Galactose oxidase, central domain"/>
    <property type="match status" value="1"/>
</dbReference>
<gene>
    <name evidence="6" type="ORF">MVEG_11159</name>
</gene>
<evidence type="ECO:0000256" key="3">
    <source>
        <dbReference type="SAM" id="MobiDB-lite"/>
    </source>
</evidence>
<dbReference type="PANTHER" id="PTHR46093">
    <property type="entry name" value="ACYL-COA-BINDING DOMAIN-CONTAINING PROTEIN 5"/>
    <property type="match status" value="1"/>
</dbReference>